<organism evidence="1 2">
    <name type="scientific">Candida parapsilosis</name>
    <name type="common">Yeast</name>
    <dbReference type="NCBI Taxonomy" id="5480"/>
    <lineage>
        <taxon>Eukaryota</taxon>
        <taxon>Fungi</taxon>
        <taxon>Dikarya</taxon>
        <taxon>Ascomycota</taxon>
        <taxon>Saccharomycotina</taxon>
        <taxon>Pichiomycetes</taxon>
        <taxon>Debaryomycetaceae</taxon>
        <taxon>Candida/Lodderomyces clade</taxon>
        <taxon>Candida</taxon>
    </lineage>
</organism>
<accession>A0A8X7NLE5</accession>
<proteinExistence type="predicted"/>
<evidence type="ECO:0000313" key="2">
    <source>
        <dbReference type="Proteomes" id="UP000590412"/>
    </source>
</evidence>
<protein>
    <submittedName>
        <fullName evidence="1">Uncharacterized protein</fullName>
    </submittedName>
</protein>
<name>A0A8X7NLE5_CANPA</name>
<sequence length="377" mass="43656">MSLYESYSSNITLSAIGESLDTVSTFSFPDLPLNEASVVILFSKVIHIIDDCPYSSTHELLSAQRKLCESLTLLSSFIAAEPEAKESFTAFMDNNRLDYIMNKVVFDSFLNGGVVYTTYRTFRPTHQLIAILFSISESCQITFKRELFLESITKMIFMRARCLAANRFETKSVVGNLIEDVLSKLAPDPDIAQLLKERLRECNSPTEAMFLMSDIAAYTTNLDTEANILPEDLAHLRKTFEEMLMLMLTKGYNELDSGSYREIRDRYNSFFHHINLNTGEYQPASMQQNSDLYHYELSNGNKTNVSDPHDQQASHPNTWIPSFLEDNYYNENTNTVNRIVLEKPTRNPFKMLFRRRILTEKRQRWQLFHRKQQQEVS</sequence>
<reference evidence="1" key="1">
    <citation type="submission" date="2020-03" db="EMBL/GenBank/DDBJ databases">
        <title>FDA dAtabase for Regulatory Grade micrObial Sequences (FDA-ARGOS): Supporting development and validation of Infectious Disease Dx tests.</title>
        <authorList>
            <person name="Campos J."/>
            <person name="Goldberg B."/>
            <person name="Tallon L."/>
            <person name="Sadzewicz L."/>
            <person name="Vavikolanu K."/>
            <person name="Mehta A."/>
            <person name="Aluvathingal J."/>
            <person name="Nadendla S."/>
            <person name="Nandy P."/>
            <person name="Geyer C."/>
            <person name="Yan Y."/>
            <person name="Sichtig H."/>
        </authorList>
    </citation>
    <scope>NUCLEOTIDE SEQUENCE [LARGE SCALE GENOMIC DNA]</scope>
    <source>
        <strain evidence="1">FDAARGOS_652</strain>
    </source>
</reference>
<evidence type="ECO:0000313" key="1">
    <source>
        <dbReference type="EMBL" id="KAF6051311.1"/>
    </source>
</evidence>
<gene>
    <name evidence="1" type="ORF">FOB60_003979</name>
</gene>
<dbReference type="Proteomes" id="UP000590412">
    <property type="component" value="Unassembled WGS sequence"/>
</dbReference>
<dbReference type="EMBL" id="JABWAB010000005">
    <property type="protein sequence ID" value="KAF6051311.1"/>
    <property type="molecule type" value="Genomic_DNA"/>
</dbReference>
<dbReference type="AlphaFoldDB" id="A0A8X7NLE5"/>
<comment type="caution">
    <text evidence="1">The sequence shown here is derived from an EMBL/GenBank/DDBJ whole genome shotgun (WGS) entry which is preliminary data.</text>
</comment>